<comment type="function">
    <text evidence="11">Catalyzes the reduction of ribonucleotides to deoxyribonucleotides. May function to provide a pool of deoxyribonucleotide precursors for DNA repair during oxygen limitation and/or for immediate growth after restoration of oxygen.</text>
</comment>
<dbReference type="Pfam" id="PF02867">
    <property type="entry name" value="Ribonuc_red_lgC"/>
    <property type="match status" value="1"/>
</dbReference>
<dbReference type="PANTHER" id="PTHR43371">
    <property type="entry name" value="VITAMIN B12-DEPENDENT RIBONUCLEOTIDE REDUCTASE"/>
    <property type="match status" value="1"/>
</dbReference>
<evidence type="ECO:0000256" key="10">
    <source>
        <dbReference type="ARBA" id="ARBA00047754"/>
    </source>
</evidence>
<keyword evidence="4 11" id="KW-0237">DNA synthesis</keyword>
<evidence type="ECO:0000259" key="12">
    <source>
        <dbReference type="Pfam" id="PF00317"/>
    </source>
</evidence>
<dbReference type="GO" id="GO:0031419">
    <property type="term" value="F:cobalamin binding"/>
    <property type="evidence" value="ECO:0007669"/>
    <property type="project" value="UniProtKB-KW"/>
</dbReference>
<evidence type="ECO:0000256" key="11">
    <source>
        <dbReference type="RuleBase" id="RU364064"/>
    </source>
</evidence>
<comment type="similarity">
    <text evidence="2 11">Belongs to the ribonucleoside diphosphate reductase class-2 family.</text>
</comment>
<dbReference type="GO" id="GO:0004748">
    <property type="term" value="F:ribonucleoside-diphosphate reductase activity, thioredoxin disulfide as acceptor"/>
    <property type="evidence" value="ECO:0007669"/>
    <property type="project" value="UniProtKB-EC"/>
</dbReference>
<dbReference type="GO" id="GO:0009263">
    <property type="term" value="P:deoxyribonucleotide biosynthetic process"/>
    <property type="evidence" value="ECO:0007669"/>
    <property type="project" value="UniProtKB-KW"/>
</dbReference>
<evidence type="ECO:0000256" key="2">
    <source>
        <dbReference type="ARBA" id="ARBA00007405"/>
    </source>
</evidence>
<dbReference type="GO" id="GO:0071897">
    <property type="term" value="P:DNA biosynthetic process"/>
    <property type="evidence" value="ECO:0007669"/>
    <property type="project" value="UniProtKB-KW"/>
</dbReference>
<evidence type="ECO:0000256" key="4">
    <source>
        <dbReference type="ARBA" id="ARBA00022634"/>
    </source>
</evidence>
<dbReference type="Proteomes" id="UP000072741">
    <property type="component" value="Unassembled WGS sequence"/>
</dbReference>
<keyword evidence="8" id="KW-1015">Disulfide bond</keyword>
<proteinExistence type="inferred from homology"/>
<keyword evidence="3 11" id="KW-0846">Cobalamin</keyword>
<dbReference type="GO" id="GO:0005524">
    <property type="term" value="F:ATP binding"/>
    <property type="evidence" value="ECO:0007669"/>
    <property type="project" value="InterPro"/>
</dbReference>
<dbReference type="CDD" id="cd02888">
    <property type="entry name" value="RNR_II_dimer"/>
    <property type="match status" value="1"/>
</dbReference>
<keyword evidence="15" id="KW-1185">Reference proteome</keyword>
<dbReference type="Gene3D" id="3.20.70.20">
    <property type="match status" value="1"/>
</dbReference>
<name>A0A147HA27_9BURK</name>
<evidence type="ECO:0000313" key="15">
    <source>
        <dbReference type="Proteomes" id="UP000072741"/>
    </source>
</evidence>
<protein>
    <recommendedName>
        <fullName evidence="11">Vitamin B12-dependent ribonucleotide reductase</fullName>
        <ecNumber evidence="11">1.17.4.1</ecNumber>
    </recommendedName>
</protein>
<dbReference type="Pfam" id="PF00317">
    <property type="entry name" value="Ribonuc_red_lgN"/>
    <property type="match status" value="1"/>
</dbReference>
<dbReference type="RefSeq" id="WP_058640607.1">
    <property type="nucleotide sequence ID" value="NZ_LDSL01000026.1"/>
</dbReference>
<comment type="catalytic activity">
    <reaction evidence="10 11">
        <text>a 2'-deoxyribonucleoside 5'-diphosphate + [thioredoxin]-disulfide + H2O = a ribonucleoside 5'-diphosphate + [thioredoxin]-dithiol</text>
        <dbReference type="Rhea" id="RHEA:23252"/>
        <dbReference type="Rhea" id="RHEA-COMP:10698"/>
        <dbReference type="Rhea" id="RHEA-COMP:10700"/>
        <dbReference type="ChEBI" id="CHEBI:15377"/>
        <dbReference type="ChEBI" id="CHEBI:29950"/>
        <dbReference type="ChEBI" id="CHEBI:50058"/>
        <dbReference type="ChEBI" id="CHEBI:57930"/>
        <dbReference type="ChEBI" id="CHEBI:73316"/>
        <dbReference type="EC" id="1.17.4.1"/>
    </reaction>
</comment>
<dbReference type="InterPro" id="IPR000788">
    <property type="entry name" value="RNR_lg_C"/>
</dbReference>
<keyword evidence="9 11" id="KW-0170">Cobalt</keyword>
<feature type="domain" description="Ribonucleotide reductase large subunit C-terminal" evidence="13">
    <location>
        <begin position="86"/>
        <end position="578"/>
    </location>
</feature>
<comment type="caution">
    <text evidence="14">The sequence shown here is derived from an EMBL/GenBank/DDBJ whole genome shotgun (WGS) entry which is preliminary data.</text>
</comment>
<feature type="domain" description="Ribonucleotide reductase large subunit N-terminal" evidence="12">
    <location>
        <begin position="14"/>
        <end position="80"/>
    </location>
</feature>
<dbReference type="NCBIfam" id="TIGR02504">
    <property type="entry name" value="NrdJ_Z"/>
    <property type="match status" value="1"/>
</dbReference>
<evidence type="ECO:0000313" key="14">
    <source>
        <dbReference type="EMBL" id="KTT26760.1"/>
    </source>
</evidence>
<evidence type="ECO:0000256" key="5">
    <source>
        <dbReference type="ARBA" id="ARBA00022741"/>
    </source>
</evidence>
<evidence type="ECO:0000259" key="13">
    <source>
        <dbReference type="Pfam" id="PF02867"/>
    </source>
</evidence>
<evidence type="ECO:0000256" key="7">
    <source>
        <dbReference type="ARBA" id="ARBA00023116"/>
    </source>
</evidence>
<evidence type="ECO:0000256" key="8">
    <source>
        <dbReference type="ARBA" id="ARBA00023157"/>
    </source>
</evidence>
<dbReference type="InterPro" id="IPR013344">
    <property type="entry name" value="RNR_NrdJ/NrdZ"/>
</dbReference>
<evidence type="ECO:0000256" key="1">
    <source>
        <dbReference type="ARBA" id="ARBA00001922"/>
    </source>
</evidence>
<keyword evidence="6 11" id="KW-0560">Oxidoreductase</keyword>
<dbReference type="PRINTS" id="PR01183">
    <property type="entry name" value="RIBORDTASEM1"/>
</dbReference>
<gene>
    <name evidence="14" type="ORF">NS331_03405</name>
</gene>
<sequence>MPTLHRTALPAQPISQDVLREKYAKGDEREAADVFRRVARALAAAEVPEQRATWEAGFLAALEGGFIPAGRILSAAGTTLEATLINCFVQPVGDAIAEDDDGHPGIYTALTEAAETMRRGGGVGYDFSRIRPRGARVRSTQSSASGPVSYMRVFDRSCETVESAGARRGAQMAVLRCDHPDIEEFIHAKDAGDLRNFNLSVGITDAFMQAVQADAEVELLHRAEPGDAQKADGAHPRGDGLWVYRRVPARALWDQIMRATYDHAEPGVLFLDRINADNNLGYCEAIAATNPCAEQPLPPYGCCCLGSIDLTRFVRQPFEADARFDEAAFDALIPTCVRMLDNVLDVSIWPLPRQREEAMAKRRIGLGFTGLGDALAMLGLRYDEEPARQMAARIAERLRDGAYAASAELARERGAFALFNADLYLQRGRFAARLPAALRERIRRHGLRNSHLLSIAPTGTISLAFADNASNGIEPPFSWTYQRKKRMADGTFREFAVEDHAWRLFRHLHGPEAPLPPAFVTALEMSAQSHAAMVSAVAPFVDTSISKTVNVPADYPYAAFQDLYLQAWQSGLKGLATYRPNAVLGAVLSVPQPATTLPARDIADRRLALERLPREPVLASLRWPGRPDFPAGNAAWCTMVRHPHGQFALFVGEAPGGADAGRPLPFEVWVNGAEQPRGLGALAKTLSMDLRARDAEWVRLKLDALATVQEERPFDMPFPPHGEVRTFPGVVAATAAVLRWRCEQLGLWNPPAPGTPVLDALFSLDEPHTGPSGTLAWAVDIENPATGEAFTLTLKEVLLPSPGGITHTRPCALGFSGNYPRALDGVARVLSLDMRVIDPAWIGMKLRKLLSYAEPLGHFMAFVPSLDPKVRRQQTWPSTVAYLARLVIHRYAMLGVLDEAGFPIQEMGILAAPAAAAPGLPPRPLAGATCPECGNATLIRRDGCSFCTACGFTGLCG</sequence>
<dbReference type="InterPro" id="IPR050862">
    <property type="entry name" value="RdRp_reductase_class-2"/>
</dbReference>
<keyword evidence="5 11" id="KW-0547">Nucleotide-binding</keyword>
<dbReference type="AlphaFoldDB" id="A0A147HA27"/>
<keyword evidence="7" id="KW-0215">Deoxyribonucleotide synthesis</keyword>
<evidence type="ECO:0000256" key="9">
    <source>
        <dbReference type="ARBA" id="ARBA00023285"/>
    </source>
</evidence>
<comment type="cofactor">
    <cofactor evidence="1 11">
        <name>adenosylcob(III)alamin</name>
        <dbReference type="ChEBI" id="CHEBI:18408"/>
    </cofactor>
</comment>
<dbReference type="PANTHER" id="PTHR43371:SF1">
    <property type="entry name" value="RIBONUCLEOSIDE-DIPHOSPHATE REDUCTASE"/>
    <property type="match status" value="1"/>
</dbReference>
<dbReference type="EMBL" id="LDSL01000026">
    <property type="protein sequence ID" value="KTT26760.1"/>
    <property type="molecule type" value="Genomic_DNA"/>
</dbReference>
<reference evidence="14 15" key="1">
    <citation type="journal article" date="2016" name="Front. Microbiol.">
        <title>Genomic Resource of Rice Seed Associated Bacteria.</title>
        <authorList>
            <person name="Midha S."/>
            <person name="Bansal K."/>
            <person name="Sharma S."/>
            <person name="Kumar N."/>
            <person name="Patil P.P."/>
            <person name="Chaudhry V."/>
            <person name="Patil P.B."/>
        </authorList>
    </citation>
    <scope>NUCLEOTIDE SEQUENCE [LARGE SCALE GENOMIC DNA]</scope>
    <source>
        <strain evidence="14 15">NS331</strain>
    </source>
</reference>
<dbReference type="InterPro" id="IPR013509">
    <property type="entry name" value="RNR_lsu_N"/>
</dbReference>
<evidence type="ECO:0000256" key="6">
    <source>
        <dbReference type="ARBA" id="ARBA00023002"/>
    </source>
</evidence>
<dbReference type="EC" id="1.17.4.1" evidence="11"/>
<accession>A0A147HA27</accession>
<dbReference type="PATRIC" id="fig|433924.3.peg.2464"/>
<dbReference type="OrthoDB" id="9762933at2"/>
<dbReference type="SUPFAM" id="SSF51998">
    <property type="entry name" value="PFL-like glycyl radical enzymes"/>
    <property type="match status" value="1"/>
</dbReference>
<organism evidence="14 15">
    <name type="scientific">Pseudacidovorax intermedius</name>
    <dbReference type="NCBI Taxonomy" id="433924"/>
    <lineage>
        <taxon>Bacteria</taxon>
        <taxon>Pseudomonadati</taxon>
        <taxon>Pseudomonadota</taxon>
        <taxon>Betaproteobacteria</taxon>
        <taxon>Burkholderiales</taxon>
        <taxon>Comamonadaceae</taxon>
        <taxon>Pseudacidovorax</taxon>
    </lineage>
</organism>
<evidence type="ECO:0000256" key="3">
    <source>
        <dbReference type="ARBA" id="ARBA00022628"/>
    </source>
</evidence>